<dbReference type="Gene3D" id="2.60.40.10">
    <property type="entry name" value="Immunoglobulins"/>
    <property type="match status" value="3"/>
</dbReference>
<keyword evidence="1" id="KW-0732">Signal</keyword>
<dbReference type="InterPro" id="IPR022038">
    <property type="entry name" value="Ig-like_bact"/>
</dbReference>
<keyword evidence="4" id="KW-1185">Reference proteome</keyword>
<gene>
    <name evidence="3" type="ORF">B0I29_116145</name>
</gene>
<dbReference type="Pfam" id="PF12245">
    <property type="entry name" value="Big_3_2"/>
    <property type="match status" value="1"/>
</dbReference>
<dbReference type="InterPro" id="IPR013783">
    <property type="entry name" value="Ig-like_fold"/>
</dbReference>
<name>A0A327ZCB0_9ACTN</name>
<dbReference type="AlphaFoldDB" id="A0A327ZCB0"/>
<evidence type="ECO:0000313" key="4">
    <source>
        <dbReference type="Proteomes" id="UP000249341"/>
    </source>
</evidence>
<evidence type="ECO:0000259" key="2">
    <source>
        <dbReference type="Pfam" id="PF12245"/>
    </source>
</evidence>
<dbReference type="Proteomes" id="UP000249341">
    <property type="component" value="Unassembled WGS sequence"/>
</dbReference>
<evidence type="ECO:0000313" key="3">
    <source>
        <dbReference type="EMBL" id="RAK30486.1"/>
    </source>
</evidence>
<reference evidence="3 4" key="1">
    <citation type="submission" date="2018-06" db="EMBL/GenBank/DDBJ databases">
        <title>Genomic Encyclopedia of Type Strains, Phase III (KMG-III): the genomes of soil and plant-associated and newly described type strains.</title>
        <authorList>
            <person name="Whitman W."/>
        </authorList>
    </citation>
    <scope>NUCLEOTIDE SEQUENCE [LARGE SCALE GENOMIC DNA]</scope>
    <source>
        <strain evidence="3 4">CGMCC 4.7090</strain>
    </source>
</reference>
<sequence>MIKGRILGRHSRHGGYIMGSLHLLAAVSLLGPSVAAAPDDITPPVVTSTGLSDGQSVGRGQRLHPIWTDDSGVTKVDLLLNGVVVRTYSDGKQNQGVYLTVPAKLHGTDADVTVRAFDAAGNHGEATSRVRVDTQNPLATVSPPLESFIGGVTTFTATGVSSDLARISLWDYATGREVASATAAPWTMTWDTAGRDGGAWVQFQLTDKVGNVALISGFYAIDNTGPAISRLEFPRQPDGSVVDGRISGRSRLTAGVYGPSPLDRVEWWVDGTLRSTNRTPEDGSYPAPFFDWDTRGQNRTAVLQVRAYDTLGHRATITRRIAIDNTGPAITAITPGNRALVRGGTIRTTVQGADPSGIREAYLLDAYTVTTPPYTIQASAGKDGLRTLTWTLTDRLGNTTTARRVVVVDNTKPKAKITKAPAGGAKVKGTVKIAVSATDRNGINRVELLINGKVVAKDAKGPYTFSVKTKKYGKKIKVQIRVYDKAGNVTKTKTRTWRR</sequence>
<dbReference type="EMBL" id="QLMJ01000016">
    <property type="protein sequence ID" value="RAK30486.1"/>
    <property type="molecule type" value="Genomic_DNA"/>
</dbReference>
<proteinExistence type="predicted"/>
<protein>
    <submittedName>
        <fullName evidence="3">Ig-like protein group 3</fullName>
    </submittedName>
</protein>
<organism evidence="3 4">
    <name type="scientific">Actinoplanes lutulentus</name>
    <dbReference type="NCBI Taxonomy" id="1287878"/>
    <lineage>
        <taxon>Bacteria</taxon>
        <taxon>Bacillati</taxon>
        <taxon>Actinomycetota</taxon>
        <taxon>Actinomycetes</taxon>
        <taxon>Micromonosporales</taxon>
        <taxon>Micromonosporaceae</taxon>
        <taxon>Actinoplanes</taxon>
    </lineage>
</organism>
<comment type="caution">
    <text evidence="3">The sequence shown here is derived from an EMBL/GenBank/DDBJ whole genome shotgun (WGS) entry which is preliminary data.</text>
</comment>
<feature type="domain" description="Ig-like" evidence="2">
    <location>
        <begin position="474"/>
        <end position="496"/>
    </location>
</feature>
<evidence type="ECO:0000256" key="1">
    <source>
        <dbReference type="SAM" id="SignalP"/>
    </source>
</evidence>
<dbReference type="Pfam" id="PF17957">
    <property type="entry name" value="Big_7"/>
    <property type="match status" value="1"/>
</dbReference>
<feature type="signal peptide" evidence="1">
    <location>
        <begin position="1"/>
        <end position="36"/>
    </location>
</feature>
<feature type="chain" id="PRO_5039128823" evidence="1">
    <location>
        <begin position="37"/>
        <end position="499"/>
    </location>
</feature>
<accession>A0A327ZCB0</accession>
<dbReference type="GO" id="GO:0005975">
    <property type="term" value="P:carbohydrate metabolic process"/>
    <property type="evidence" value="ECO:0007669"/>
    <property type="project" value="UniProtKB-ARBA"/>
</dbReference>